<keyword evidence="4" id="KW-1185">Reference proteome</keyword>
<dbReference type="InterPro" id="IPR036465">
    <property type="entry name" value="vWFA_dom_sf"/>
</dbReference>
<evidence type="ECO:0000313" key="4">
    <source>
        <dbReference type="Proteomes" id="UP001589608"/>
    </source>
</evidence>
<feature type="region of interest" description="Disordered" evidence="1">
    <location>
        <begin position="85"/>
        <end position="105"/>
    </location>
</feature>
<evidence type="ECO:0000259" key="2">
    <source>
        <dbReference type="SMART" id="SM00327"/>
    </source>
</evidence>
<feature type="domain" description="VWFA" evidence="2">
    <location>
        <begin position="252"/>
        <end position="411"/>
    </location>
</feature>
<proteinExistence type="predicted"/>
<reference evidence="3 4" key="1">
    <citation type="submission" date="2024-09" db="EMBL/GenBank/DDBJ databases">
        <authorList>
            <person name="Sun Q."/>
            <person name="Mori K."/>
        </authorList>
    </citation>
    <scope>NUCLEOTIDE SEQUENCE [LARGE SCALE GENOMIC DNA]</scope>
    <source>
        <strain evidence="3 4">JCM 3307</strain>
    </source>
</reference>
<dbReference type="EMBL" id="JBHMCA010000054">
    <property type="protein sequence ID" value="MFB9447824.1"/>
    <property type="molecule type" value="Genomic_DNA"/>
</dbReference>
<feature type="region of interest" description="Disordered" evidence="1">
    <location>
        <begin position="1"/>
        <end position="32"/>
    </location>
</feature>
<evidence type="ECO:0000313" key="3">
    <source>
        <dbReference type="EMBL" id="MFB9447824.1"/>
    </source>
</evidence>
<dbReference type="InterPro" id="IPR008912">
    <property type="entry name" value="Uncharacterised_CoxE"/>
</dbReference>
<protein>
    <submittedName>
        <fullName evidence="3">VWA domain-containing protein</fullName>
    </submittedName>
</protein>
<sequence>MSTGPTPPDPASDPAPDPAPGAVGEPVGGGADAGLQRWRLVLGAAADGAFGRGGGAGGAGGGGVLDATGEGQDAALDWLYGRDEEQQRRGVRRQQGQAGGDGPSIVTTVDWLDQITRLFPKETVERLERDAVERYEIHDVVTDPAVLARIEPNETLLRAVLRTKHLMNPEVLQQARRIVEAVVRRLLERLATEVRRAFTGARSRRPSRFRLARDFDVRRTIRTNLGHYRPAERKVYVEQAYFFSRSRKHIERWQLILLVDQSGSMAGSVIHAAVTAACLWGLPGVKTHLVTFDTDVVDLTDDIDDPVEVLMNVQLGGGTDIARAVTYGAQMVEQPRRTIVAIISDFYEGGDPHLLVRQVKSLVEQGTRVLCLAALDEQADPVYDPAMAQRLADAGAAVGAMTPGELANFVAEQVGR</sequence>
<dbReference type="SMART" id="SM00327">
    <property type="entry name" value="VWA"/>
    <property type="match status" value="1"/>
</dbReference>
<dbReference type="Proteomes" id="UP001589608">
    <property type="component" value="Unassembled WGS sequence"/>
</dbReference>
<dbReference type="InterPro" id="IPR002035">
    <property type="entry name" value="VWF_A"/>
</dbReference>
<gene>
    <name evidence="3" type="ORF">ACFFTR_32430</name>
</gene>
<evidence type="ECO:0000256" key="1">
    <source>
        <dbReference type="SAM" id="MobiDB-lite"/>
    </source>
</evidence>
<dbReference type="Gene3D" id="3.40.50.410">
    <property type="entry name" value="von Willebrand factor, type A domain"/>
    <property type="match status" value="1"/>
</dbReference>
<dbReference type="Pfam" id="PF05762">
    <property type="entry name" value="VWA_CoxE"/>
    <property type="match status" value="1"/>
</dbReference>
<comment type="caution">
    <text evidence="3">The sequence shown here is derived from an EMBL/GenBank/DDBJ whole genome shotgun (WGS) entry which is preliminary data.</text>
</comment>
<name>A0ABV5MG30_9ACTN</name>
<dbReference type="InterPro" id="IPR050458">
    <property type="entry name" value="LolB"/>
</dbReference>
<dbReference type="RefSeq" id="WP_223102764.1">
    <property type="nucleotide sequence ID" value="NZ_CP061913.1"/>
</dbReference>
<dbReference type="PANTHER" id="PTHR30634">
    <property type="entry name" value="OUTER MEMBRANE LOLAB LIPOPROTEIN INSERTION APPARATUS"/>
    <property type="match status" value="1"/>
</dbReference>
<dbReference type="SUPFAM" id="SSF53300">
    <property type="entry name" value="vWA-like"/>
    <property type="match status" value="1"/>
</dbReference>
<feature type="compositionally biased region" description="Pro residues" evidence="1">
    <location>
        <begin position="1"/>
        <end position="19"/>
    </location>
</feature>
<accession>A0ABV5MG30</accession>
<organism evidence="3 4">
    <name type="scientific">Dactylosporangium vinaceum</name>
    <dbReference type="NCBI Taxonomy" id="53362"/>
    <lineage>
        <taxon>Bacteria</taxon>
        <taxon>Bacillati</taxon>
        <taxon>Actinomycetota</taxon>
        <taxon>Actinomycetes</taxon>
        <taxon>Micromonosporales</taxon>
        <taxon>Micromonosporaceae</taxon>
        <taxon>Dactylosporangium</taxon>
    </lineage>
</organism>
<dbReference type="PANTHER" id="PTHR30634:SF16">
    <property type="entry name" value="OUTER-MEMBRANE LIPOPROTEIN LOLB"/>
    <property type="match status" value="1"/>
</dbReference>